<keyword evidence="3" id="KW-0238">DNA-binding</keyword>
<dbReference type="InterPro" id="IPR007219">
    <property type="entry name" value="XnlR_reg_dom"/>
</dbReference>
<comment type="caution">
    <text evidence="7">The sequence shown here is derived from an EMBL/GenBank/DDBJ whole genome shotgun (WGS) entry which is preliminary data.</text>
</comment>
<dbReference type="GO" id="GO:0006351">
    <property type="term" value="P:DNA-templated transcription"/>
    <property type="evidence" value="ECO:0007669"/>
    <property type="project" value="InterPro"/>
</dbReference>
<evidence type="ECO:0000259" key="6">
    <source>
        <dbReference type="PROSITE" id="PS50048"/>
    </source>
</evidence>
<dbReference type="PROSITE" id="PS50048">
    <property type="entry name" value="ZN2_CY6_FUNGAL_2"/>
    <property type="match status" value="1"/>
</dbReference>
<dbReference type="AlphaFoldDB" id="A0AAD7CKP5"/>
<evidence type="ECO:0000256" key="1">
    <source>
        <dbReference type="ARBA" id="ARBA00004123"/>
    </source>
</evidence>
<gene>
    <name evidence="7" type="ORF">FB45DRAFT_997707</name>
</gene>
<reference evidence="7" key="1">
    <citation type="submission" date="2023-03" db="EMBL/GenBank/DDBJ databases">
        <title>Massive genome expansion in bonnet fungi (Mycena s.s.) driven by repeated elements and novel gene families across ecological guilds.</title>
        <authorList>
            <consortium name="Lawrence Berkeley National Laboratory"/>
            <person name="Harder C.B."/>
            <person name="Miyauchi S."/>
            <person name="Viragh M."/>
            <person name="Kuo A."/>
            <person name="Thoen E."/>
            <person name="Andreopoulos B."/>
            <person name="Lu D."/>
            <person name="Skrede I."/>
            <person name="Drula E."/>
            <person name="Henrissat B."/>
            <person name="Morin E."/>
            <person name="Kohler A."/>
            <person name="Barry K."/>
            <person name="LaButti K."/>
            <person name="Morin E."/>
            <person name="Salamov A."/>
            <person name="Lipzen A."/>
            <person name="Mereny Z."/>
            <person name="Hegedus B."/>
            <person name="Baldrian P."/>
            <person name="Stursova M."/>
            <person name="Weitz H."/>
            <person name="Taylor A."/>
            <person name="Grigoriev I.V."/>
            <person name="Nagy L.G."/>
            <person name="Martin F."/>
            <person name="Kauserud H."/>
        </authorList>
    </citation>
    <scope>NUCLEOTIDE SEQUENCE</scope>
    <source>
        <strain evidence="7">9284</strain>
    </source>
</reference>
<dbReference type="CDD" id="cd00067">
    <property type="entry name" value="GAL4"/>
    <property type="match status" value="1"/>
</dbReference>
<dbReference type="GO" id="GO:0008270">
    <property type="term" value="F:zinc ion binding"/>
    <property type="evidence" value="ECO:0007669"/>
    <property type="project" value="InterPro"/>
</dbReference>
<dbReference type="SMART" id="SM00066">
    <property type="entry name" value="GAL4"/>
    <property type="match status" value="1"/>
</dbReference>
<evidence type="ECO:0000313" key="7">
    <source>
        <dbReference type="EMBL" id="KAJ7650987.1"/>
    </source>
</evidence>
<dbReference type="Proteomes" id="UP001221142">
    <property type="component" value="Unassembled WGS sequence"/>
</dbReference>
<name>A0AAD7CKP5_9AGAR</name>
<evidence type="ECO:0000256" key="2">
    <source>
        <dbReference type="ARBA" id="ARBA00022723"/>
    </source>
</evidence>
<evidence type="ECO:0000256" key="5">
    <source>
        <dbReference type="SAM" id="MobiDB-lite"/>
    </source>
</evidence>
<comment type="subcellular location">
    <subcellularLocation>
        <location evidence="1">Nucleus</location>
    </subcellularLocation>
</comment>
<evidence type="ECO:0000256" key="3">
    <source>
        <dbReference type="ARBA" id="ARBA00023125"/>
    </source>
</evidence>
<dbReference type="Pfam" id="PF00172">
    <property type="entry name" value="Zn_clus"/>
    <property type="match status" value="1"/>
</dbReference>
<dbReference type="PANTHER" id="PTHR46910:SF3">
    <property type="entry name" value="HALOTOLERANCE PROTEIN 9-RELATED"/>
    <property type="match status" value="1"/>
</dbReference>
<dbReference type="GO" id="GO:0000981">
    <property type="term" value="F:DNA-binding transcription factor activity, RNA polymerase II-specific"/>
    <property type="evidence" value="ECO:0007669"/>
    <property type="project" value="InterPro"/>
</dbReference>
<dbReference type="SUPFAM" id="SSF57701">
    <property type="entry name" value="Zn2/Cys6 DNA-binding domain"/>
    <property type="match status" value="1"/>
</dbReference>
<keyword evidence="2" id="KW-0479">Metal-binding</keyword>
<proteinExistence type="predicted"/>
<evidence type="ECO:0000256" key="4">
    <source>
        <dbReference type="ARBA" id="ARBA00023242"/>
    </source>
</evidence>
<dbReference type="EMBL" id="JARKIF010000001">
    <property type="protein sequence ID" value="KAJ7650987.1"/>
    <property type="molecule type" value="Genomic_DNA"/>
</dbReference>
<organism evidence="7 8">
    <name type="scientific">Roridomyces roridus</name>
    <dbReference type="NCBI Taxonomy" id="1738132"/>
    <lineage>
        <taxon>Eukaryota</taxon>
        <taxon>Fungi</taxon>
        <taxon>Dikarya</taxon>
        <taxon>Basidiomycota</taxon>
        <taxon>Agaricomycotina</taxon>
        <taxon>Agaricomycetes</taxon>
        <taxon>Agaricomycetidae</taxon>
        <taxon>Agaricales</taxon>
        <taxon>Marasmiineae</taxon>
        <taxon>Mycenaceae</taxon>
        <taxon>Roridomyces</taxon>
    </lineage>
</organism>
<sequence length="754" mass="85919">MPDSQLVPDATLKPRRQLASRSCDLCRQRKVRCDGETIPQKPCRECLVHGERCTYTDPAPRKRGPKTRNTAVEELKQKVADLEAKLARSPLQSTFDTSSESHSSVSEEPEKESVVVPQEAEEDISEELTERFRNWQICNGFFRFQHRVFASASNANLLKIALSVRERYLGRPSTDLKRPIYWTQFPWEKDFCSQRTTYVYPPRDLLNQLVELYFTKVHPTFPILHSNSFRKDITDGLHLTDTKFGAVVLAVLALASRHCDDPRVMVNGATLSSGWPFVAQVRILPDLLEPVVYDAQFYSLMTLYSLGGSTPHLLWMYLGLAVRVIQYRGHYIRVRGGPMKIEEELWNRAFWSVFILDGLVSSLPGRPPTLHLEEFDADPPLEVDDEYWENGFVQPLGKPSALSFFVHLVRLFEILAKAMRRLYNSKRLKASMAWTIDQEEESIAELDSLMNSFLNALPPHLRWDTANAEGDTVFFDQSALLHAKYYWLQLTIHRQAIQKETLQAEPSRFICLTAARSALGVADVWMSRSWSCASILLQNVVFVSAMILLLNFYAHKRTGVYIDPRKDLAQVAAATALLKACETRWQSGGRLWELIQELLSLDGHLTAQIPPPIQDPSDAVADGVEPGSGFRPGTSIEDLLSETEAAANEWSRSTELFDTELMSLWFAAPANHICSQFLTAWLLGRELVDAWFQLVEKLPLCSWLKLGHGDAIRDMGREYPPFFIARRITREFKLLQVSSSITLYCNNMRYKKHG</sequence>
<dbReference type="Gene3D" id="4.10.240.10">
    <property type="entry name" value="Zn(2)-C6 fungal-type DNA-binding domain"/>
    <property type="match status" value="1"/>
</dbReference>
<dbReference type="InterPro" id="IPR036864">
    <property type="entry name" value="Zn2-C6_fun-type_DNA-bd_sf"/>
</dbReference>
<dbReference type="GO" id="GO:0003677">
    <property type="term" value="F:DNA binding"/>
    <property type="evidence" value="ECO:0007669"/>
    <property type="project" value="UniProtKB-KW"/>
</dbReference>
<dbReference type="InterPro" id="IPR050987">
    <property type="entry name" value="AtrR-like"/>
</dbReference>
<dbReference type="PROSITE" id="PS00463">
    <property type="entry name" value="ZN2_CY6_FUNGAL_1"/>
    <property type="match status" value="1"/>
</dbReference>
<protein>
    <submittedName>
        <fullName evidence="7">Fungal-specific transcription factor domain-containing protein</fullName>
    </submittedName>
</protein>
<keyword evidence="4" id="KW-0539">Nucleus</keyword>
<feature type="domain" description="Zn(2)-C6 fungal-type" evidence="6">
    <location>
        <begin position="22"/>
        <end position="55"/>
    </location>
</feature>
<dbReference type="SMART" id="SM00906">
    <property type="entry name" value="Fungal_trans"/>
    <property type="match status" value="1"/>
</dbReference>
<dbReference type="PANTHER" id="PTHR46910">
    <property type="entry name" value="TRANSCRIPTION FACTOR PDR1"/>
    <property type="match status" value="1"/>
</dbReference>
<dbReference type="Pfam" id="PF04082">
    <property type="entry name" value="Fungal_trans"/>
    <property type="match status" value="1"/>
</dbReference>
<feature type="region of interest" description="Disordered" evidence="5">
    <location>
        <begin position="90"/>
        <end position="118"/>
    </location>
</feature>
<dbReference type="CDD" id="cd12148">
    <property type="entry name" value="fungal_TF_MHR"/>
    <property type="match status" value="1"/>
</dbReference>
<accession>A0AAD7CKP5</accession>
<dbReference type="GO" id="GO:0005634">
    <property type="term" value="C:nucleus"/>
    <property type="evidence" value="ECO:0007669"/>
    <property type="project" value="UniProtKB-SubCell"/>
</dbReference>
<keyword evidence="8" id="KW-1185">Reference proteome</keyword>
<evidence type="ECO:0000313" key="8">
    <source>
        <dbReference type="Proteomes" id="UP001221142"/>
    </source>
</evidence>
<dbReference type="InterPro" id="IPR001138">
    <property type="entry name" value="Zn2Cys6_DnaBD"/>
</dbReference>